<evidence type="ECO:0000256" key="2">
    <source>
        <dbReference type="SAM" id="MobiDB-lite"/>
    </source>
</evidence>
<proteinExistence type="inferred from homology"/>
<evidence type="ECO:0000313" key="5">
    <source>
        <dbReference type="EMBL" id="AMT93565.1"/>
    </source>
</evidence>
<comment type="similarity">
    <text evidence="1">Belongs to the LytR/CpsA/Psr (LCP) family.</text>
</comment>
<reference evidence="6 7" key="1">
    <citation type="submission" date="2014-11" db="EMBL/GenBank/DDBJ databases">
        <title>Draft Genome Sequence of Brevibacterium linens AE038-8.</title>
        <authorList>
            <person name="Maizel D."/>
            <person name="Utturkar S.M."/>
            <person name="Brown S.D."/>
            <person name="Ferrero M."/>
            <person name="Rosen B.P."/>
        </authorList>
    </citation>
    <scope>NUCLEOTIDE SEQUENCE [LARGE SCALE GENOMIC DNA]</scope>
    <source>
        <strain evidence="6 7">AE038-8</strain>
    </source>
</reference>
<dbReference type="STRING" id="1703.BLSMQ_1491"/>
<dbReference type="RefSeq" id="WP_039212674.1">
    <property type="nucleotide sequence ID" value="NZ_CP014869.1"/>
</dbReference>
<accession>A0A142NL85</accession>
<dbReference type="OrthoDB" id="3573673at2"/>
<dbReference type="EMBL" id="CP014869">
    <property type="protein sequence ID" value="AMT93565.1"/>
    <property type="molecule type" value="Genomic_DNA"/>
</dbReference>
<feature type="transmembrane region" description="Helical" evidence="3">
    <location>
        <begin position="25"/>
        <end position="44"/>
    </location>
</feature>
<feature type="region of interest" description="Disordered" evidence="2">
    <location>
        <begin position="440"/>
        <end position="506"/>
    </location>
</feature>
<dbReference type="Proteomes" id="UP000075950">
    <property type="component" value="Chromosome"/>
</dbReference>
<evidence type="ECO:0000256" key="3">
    <source>
        <dbReference type="SAM" id="Phobius"/>
    </source>
</evidence>
<feature type="transmembrane region" description="Helical" evidence="3">
    <location>
        <begin position="51"/>
        <end position="73"/>
    </location>
</feature>
<dbReference type="Gene3D" id="3.40.630.190">
    <property type="entry name" value="LCP protein"/>
    <property type="match status" value="1"/>
</dbReference>
<dbReference type="InterPro" id="IPR050922">
    <property type="entry name" value="LytR/CpsA/Psr_CW_biosynth"/>
</dbReference>
<keyword evidence="7" id="KW-1185">Reference proteome</keyword>
<gene>
    <name evidence="5" type="ORF">A2T55_07050</name>
    <name evidence="6" type="ORF">AE0388_0117</name>
</gene>
<feature type="transmembrane region" description="Helical" evidence="3">
    <location>
        <begin position="85"/>
        <end position="106"/>
    </location>
</feature>
<dbReference type="PATRIC" id="fig|1703.6.peg.3444"/>
<dbReference type="AlphaFoldDB" id="A0A0B9A489"/>
<sequence>MAETRYVDPIRHPSYASQPTRDVRAWLLLLVTAIVPGGVQLLFGHRRWAKISLSITAISWILAIIAGVIVLISRTFLFTIGTNPFILTFLTIWVPVIAVNWAVCLFDTLRRIRIVTISRKARKRFVAAFCALLLIVVGPLAWGTTILNSQRGLMSDLFASGKALKPVDGRYNILLLGSDAGKGRTGIRPDSLSLVSIDAKTGKSVIIGLPRNMENVPFPDDSPLHKHYPQGYNCGDECLLNAVFQQGEQHKDEFEDPKTAGEQATMDAVSGVTGLEVQYYAMINLKGFENLIDSLGGITLVSGKRVPISSKVDPTTGQHGPVKGWIEPGKQKLDGFHALWFARSREFSSDYERMIRQRCVQTAMVKQLDPATVLTRYQSIAKATPGAVSTDIPQSQVDSFVDLALKVKSQKIESVDLTPPRITPSQPDFDVAHQLVADKIEESSKSSEEDKDAFSVPGSDLSAAAGVDAGLDPNPGSGPQLLAQGAGDSSADNGDEADAKAICYVP</sequence>
<protein>
    <submittedName>
        <fullName evidence="6">Cell envelope-related transcriptional attenuator</fullName>
    </submittedName>
    <submittedName>
        <fullName evidence="5">LytR family transcriptional regulator</fullName>
    </submittedName>
</protein>
<accession>A0A0B9A489</accession>
<dbReference type="Pfam" id="PF03816">
    <property type="entry name" value="LytR_cpsA_psr"/>
    <property type="match status" value="1"/>
</dbReference>
<keyword evidence="3" id="KW-0812">Transmembrane</keyword>
<dbReference type="PANTHER" id="PTHR33392">
    <property type="entry name" value="POLYISOPRENYL-TEICHOIC ACID--PEPTIDOGLYCAN TEICHOIC ACID TRANSFERASE TAGU"/>
    <property type="match status" value="1"/>
</dbReference>
<keyword evidence="3" id="KW-1133">Transmembrane helix</keyword>
<evidence type="ECO:0000313" key="6">
    <source>
        <dbReference type="EMBL" id="KHS50178.1"/>
    </source>
</evidence>
<keyword evidence="3" id="KW-0472">Membrane</keyword>
<evidence type="ECO:0000313" key="8">
    <source>
        <dbReference type="Proteomes" id="UP000075950"/>
    </source>
</evidence>
<feature type="domain" description="Cell envelope-related transcriptional attenuator" evidence="4">
    <location>
        <begin position="189"/>
        <end position="368"/>
    </location>
</feature>
<dbReference type="PANTHER" id="PTHR33392:SF6">
    <property type="entry name" value="POLYISOPRENYL-TEICHOIC ACID--PEPTIDOGLYCAN TEICHOIC ACID TRANSFERASE TAGU"/>
    <property type="match status" value="1"/>
</dbReference>
<dbReference type="InterPro" id="IPR004474">
    <property type="entry name" value="LytR_CpsA_psr"/>
</dbReference>
<evidence type="ECO:0000259" key="4">
    <source>
        <dbReference type="Pfam" id="PF03816"/>
    </source>
</evidence>
<name>A0A0B9A489_BRELN</name>
<organism evidence="6 7">
    <name type="scientific">Brevibacterium linens</name>
    <dbReference type="NCBI Taxonomy" id="1703"/>
    <lineage>
        <taxon>Bacteria</taxon>
        <taxon>Bacillati</taxon>
        <taxon>Actinomycetota</taxon>
        <taxon>Actinomycetes</taxon>
        <taxon>Micrococcales</taxon>
        <taxon>Brevibacteriaceae</taxon>
        <taxon>Brevibacterium</taxon>
    </lineage>
</organism>
<dbReference type="Proteomes" id="UP000031488">
    <property type="component" value="Unassembled WGS sequence"/>
</dbReference>
<evidence type="ECO:0000313" key="7">
    <source>
        <dbReference type="Proteomes" id="UP000031488"/>
    </source>
</evidence>
<reference evidence="8" key="3">
    <citation type="submission" date="2016-03" db="EMBL/GenBank/DDBJ databases">
        <authorList>
            <person name="Ploux O."/>
        </authorList>
    </citation>
    <scope>NUCLEOTIDE SEQUENCE [LARGE SCALE GENOMIC DNA]</scope>
    <source>
        <strain evidence="8">BS258</strain>
    </source>
</reference>
<dbReference type="KEGG" id="bly:A2T55_07050"/>
<reference evidence="5" key="2">
    <citation type="submission" date="2016-03" db="EMBL/GenBank/DDBJ databases">
        <authorList>
            <person name="Zhu Y."/>
            <person name="Sun C."/>
        </authorList>
    </citation>
    <scope>NUCLEOTIDE SEQUENCE</scope>
    <source>
        <strain evidence="5">BS258</strain>
    </source>
</reference>
<feature type="transmembrane region" description="Helical" evidence="3">
    <location>
        <begin position="126"/>
        <end position="147"/>
    </location>
</feature>
<evidence type="ECO:0000256" key="1">
    <source>
        <dbReference type="ARBA" id="ARBA00006068"/>
    </source>
</evidence>
<dbReference type="EMBL" id="JTJZ01000025">
    <property type="protein sequence ID" value="KHS50178.1"/>
    <property type="molecule type" value="Genomic_DNA"/>
</dbReference>